<dbReference type="Proteomes" id="UP001589758">
    <property type="component" value="Unassembled WGS sequence"/>
</dbReference>
<evidence type="ECO:0000256" key="1">
    <source>
        <dbReference type="ARBA" id="ARBA00004651"/>
    </source>
</evidence>
<evidence type="ECO:0000256" key="2">
    <source>
        <dbReference type="ARBA" id="ARBA00022475"/>
    </source>
</evidence>
<keyword evidence="8" id="KW-1185">Reference proteome</keyword>
<evidence type="ECO:0000256" key="6">
    <source>
        <dbReference type="SAM" id="Phobius"/>
    </source>
</evidence>
<reference evidence="7 8" key="1">
    <citation type="submission" date="2024-09" db="EMBL/GenBank/DDBJ databases">
        <authorList>
            <person name="Sun Q."/>
            <person name="Mori K."/>
        </authorList>
    </citation>
    <scope>NUCLEOTIDE SEQUENCE [LARGE SCALE GENOMIC DNA]</scope>
    <source>
        <strain evidence="7 8">CCM 8545</strain>
    </source>
</reference>
<dbReference type="RefSeq" id="WP_385876896.1">
    <property type="nucleotide sequence ID" value="NZ_JBHLXE010000076.1"/>
</dbReference>
<comment type="subcellular location">
    <subcellularLocation>
        <location evidence="1">Cell membrane</location>
        <topology evidence="1">Multi-pass membrane protein</topology>
    </subcellularLocation>
</comment>
<proteinExistence type="predicted"/>
<keyword evidence="5 6" id="KW-0472">Membrane</keyword>
<evidence type="ECO:0000256" key="4">
    <source>
        <dbReference type="ARBA" id="ARBA00022989"/>
    </source>
</evidence>
<keyword evidence="4 6" id="KW-1133">Transmembrane helix</keyword>
<evidence type="ECO:0000256" key="5">
    <source>
        <dbReference type="ARBA" id="ARBA00023136"/>
    </source>
</evidence>
<feature type="transmembrane region" description="Helical" evidence="6">
    <location>
        <begin position="259"/>
        <end position="282"/>
    </location>
</feature>
<dbReference type="InterPro" id="IPR017039">
    <property type="entry name" value="Virul_fac_BrkB"/>
</dbReference>
<feature type="transmembrane region" description="Helical" evidence="6">
    <location>
        <begin position="36"/>
        <end position="64"/>
    </location>
</feature>
<evidence type="ECO:0000313" key="7">
    <source>
        <dbReference type="EMBL" id="MFC0179790.1"/>
    </source>
</evidence>
<dbReference type="Pfam" id="PF03631">
    <property type="entry name" value="Virul_fac_BrkB"/>
    <property type="match status" value="1"/>
</dbReference>
<name>A0ABV6CA20_9GAMM</name>
<comment type="caution">
    <text evidence="7">The sequence shown here is derived from an EMBL/GenBank/DDBJ whole genome shotgun (WGS) entry which is preliminary data.</text>
</comment>
<gene>
    <name evidence="7" type="primary">yhjD</name>
    <name evidence="7" type="ORF">ACFFIT_06780</name>
</gene>
<feature type="transmembrane region" description="Helical" evidence="6">
    <location>
        <begin position="228"/>
        <end position="247"/>
    </location>
</feature>
<protein>
    <submittedName>
        <fullName evidence="7">Inner membrane protein YhjD</fullName>
    </submittedName>
</protein>
<dbReference type="PIRSF" id="PIRSF035875">
    <property type="entry name" value="RNase_BN"/>
    <property type="match status" value="1"/>
</dbReference>
<dbReference type="PANTHER" id="PTHR30213:SF1">
    <property type="entry name" value="INNER MEMBRANE PROTEIN YHJD"/>
    <property type="match status" value="1"/>
</dbReference>
<keyword evidence="3 6" id="KW-0812">Transmembrane</keyword>
<accession>A0ABV6CA20</accession>
<evidence type="ECO:0000313" key="8">
    <source>
        <dbReference type="Proteomes" id="UP001589758"/>
    </source>
</evidence>
<keyword evidence="2" id="KW-1003">Cell membrane</keyword>
<dbReference type="PANTHER" id="PTHR30213">
    <property type="entry name" value="INNER MEMBRANE PROTEIN YHJD"/>
    <property type="match status" value="1"/>
</dbReference>
<feature type="transmembrane region" description="Helical" evidence="6">
    <location>
        <begin position="194"/>
        <end position="216"/>
    </location>
</feature>
<dbReference type="InterPro" id="IPR005274">
    <property type="entry name" value="IM_pro_YhjD"/>
</dbReference>
<feature type="transmembrane region" description="Helical" evidence="6">
    <location>
        <begin position="104"/>
        <end position="123"/>
    </location>
</feature>
<organism evidence="7 8">
    <name type="scientific">Thorsellia kenyensis</name>
    <dbReference type="NCBI Taxonomy" id="1549888"/>
    <lineage>
        <taxon>Bacteria</taxon>
        <taxon>Pseudomonadati</taxon>
        <taxon>Pseudomonadota</taxon>
        <taxon>Gammaproteobacteria</taxon>
        <taxon>Enterobacterales</taxon>
        <taxon>Thorselliaceae</taxon>
        <taxon>Thorsellia</taxon>
    </lineage>
</organism>
<sequence>MLQIFKKIIRMILNFPPLKHHITAFKRFDSRMGLQLSAGISFFSFLSLIPVLMISFAGLGSFLINNPEYLQQIQEKIVSNIGDENLANTLKNIIDTAINQRTSVGIMGLVIAFYSSVGWMTNLRKAIRFQTSEEIAGDDEVKHSFLKQYLLDFISLVGLVFAIIITILISSFAISKQYLLVELLALENSMFLQYIVRLFTLTISLTANYLVFMWVFISLPSRRPSKKLLLRGAVLAAVGFEIIKYGMSKFLPILSSSPSAAVFGSLLTLMMFFYLFAILTLYTSAWIATAQFEYDRFNEKNE</sequence>
<dbReference type="EMBL" id="JBHLXE010000076">
    <property type="protein sequence ID" value="MFC0179790.1"/>
    <property type="molecule type" value="Genomic_DNA"/>
</dbReference>
<dbReference type="NCBIfam" id="TIGR00766">
    <property type="entry name" value="inner membrane protein YhjD"/>
    <property type="match status" value="1"/>
</dbReference>
<evidence type="ECO:0000256" key="3">
    <source>
        <dbReference type="ARBA" id="ARBA00022692"/>
    </source>
</evidence>
<feature type="transmembrane region" description="Helical" evidence="6">
    <location>
        <begin position="149"/>
        <end position="174"/>
    </location>
</feature>